<dbReference type="InParanoid" id="A0A545ASI1"/>
<comment type="caution">
    <text evidence="2">The sequence shown here is derived from an EMBL/GenBank/DDBJ whole genome shotgun (WGS) entry which is preliminary data.</text>
</comment>
<dbReference type="NCBIfam" id="TIGR04222">
    <property type="entry name" value="near_uncomplex"/>
    <property type="match status" value="1"/>
</dbReference>
<organism evidence="2 3">
    <name type="scientific">Cryptosporangium phraense</name>
    <dbReference type="NCBI Taxonomy" id="2593070"/>
    <lineage>
        <taxon>Bacteria</taxon>
        <taxon>Bacillati</taxon>
        <taxon>Actinomycetota</taxon>
        <taxon>Actinomycetes</taxon>
        <taxon>Cryptosporangiales</taxon>
        <taxon>Cryptosporangiaceae</taxon>
        <taxon>Cryptosporangium</taxon>
    </lineage>
</organism>
<proteinExistence type="predicted"/>
<dbReference type="AlphaFoldDB" id="A0A545ASI1"/>
<feature type="transmembrane region" description="Helical" evidence="1">
    <location>
        <begin position="155"/>
        <end position="175"/>
    </location>
</feature>
<dbReference type="OrthoDB" id="4475641at2"/>
<dbReference type="RefSeq" id="WP_142705281.1">
    <property type="nucleotide sequence ID" value="NZ_VIRS01000009.1"/>
</dbReference>
<keyword evidence="1" id="KW-0812">Transmembrane</keyword>
<dbReference type="EMBL" id="VIRS01000009">
    <property type="protein sequence ID" value="TQS44290.1"/>
    <property type="molecule type" value="Genomic_DNA"/>
</dbReference>
<keyword evidence="3" id="KW-1185">Reference proteome</keyword>
<evidence type="ECO:0000313" key="3">
    <source>
        <dbReference type="Proteomes" id="UP000317982"/>
    </source>
</evidence>
<reference evidence="2 3" key="1">
    <citation type="submission" date="2019-07" db="EMBL/GenBank/DDBJ databases">
        <title>Cryptosporangium phraense sp. nov., isolated from plant litter.</title>
        <authorList>
            <person name="Suriyachadkun C."/>
        </authorList>
    </citation>
    <scope>NUCLEOTIDE SEQUENCE [LARGE SCALE GENOMIC DNA]</scope>
    <source>
        <strain evidence="2 3">A-T 5661</strain>
    </source>
</reference>
<keyword evidence="1" id="KW-0472">Membrane</keyword>
<keyword evidence="1" id="KW-1133">Transmembrane helix</keyword>
<accession>A0A545ASI1</accession>
<feature type="transmembrane region" description="Helical" evidence="1">
    <location>
        <begin position="181"/>
        <end position="199"/>
    </location>
</feature>
<protein>
    <submittedName>
        <fullName evidence="2">TIGR04222 domain-containing membrane protein</fullName>
    </submittedName>
</protein>
<name>A0A545ASI1_9ACTN</name>
<sequence length="309" mass="30841">MKTLAAPGDTWGIPGPTFLFGLTVLGVAAIGLTLLLRRGISRGRAGGAARPVSDPFALALLSGGVNRVVEAAIAGLRARGLVDAVSGGGVTVRSWSTSGLHPVELAVHHAIGNGCTRVWTIAKDPGVVSTIEPLRTRLELDGLFLSASQRTTFRLVGLLVAPVIALGVLRALAGSANGKPISNLLFLLVFLGLAQLFLLRQPAPLSGRAVRETIRAESSRNSHLQPSYNPSWAAYGAGGAALGVALFGTASLIAADPAFAAEAQIRQAAAANSSGSYVDSGGSSCSSSSSCSGGSSCGGGGCGGGGCGG</sequence>
<evidence type="ECO:0000256" key="1">
    <source>
        <dbReference type="SAM" id="Phobius"/>
    </source>
</evidence>
<dbReference type="InterPro" id="IPR026467">
    <property type="entry name" value="Ser/Gly_Cys_C_dom"/>
</dbReference>
<feature type="transmembrane region" description="Helical" evidence="1">
    <location>
        <begin position="17"/>
        <end position="36"/>
    </location>
</feature>
<dbReference type="Proteomes" id="UP000317982">
    <property type="component" value="Unassembled WGS sequence"/>
</dbReference>
<gene>
    <name evidence="2" type="ORF">FL583_15255</name>
</gene>
<evidence type="ECO:0000313" key="2">
    <source>
        <dbReference type="EMBL" id="TQS44290.1"/>
    </source>
</evidence>